<reference evidence="1 2" key="1">
    <citation type="submission" date="2019-03" db="EMBL/GenBank/DDBJ databases">
        <authorList>
            <person name="Kox A.R. M."/>
        </authorList>
    </citation>
    <scope>NUCLEOTIDE SEQUENCE [LARGE SCALE GENOMIC DNA]</scope>
    <source>
        <strain evidence="1">MTUNDRAET4 annotated genome</strain>
    </source>
</reference>
<name>A0A4V6YUG6_METTU</name>
<sequence length="92" mass="9895">MGQNASSQERAIAMLSIFKSRNVAEGESLMASDVFIDCQLSSGGADFRAAMQYAERRNWLKDEGAVIRLLDAGRRATLADCEDKGPAKGAVV</sequence>
<accession>A0A4V6YUG6</accession>
<proteinExistence type="predicted"/>
<gene>
    <name evidence="1" type="ORF">MTUNDRAET4_0136</name>
</gene>
<dbReference type="RefSeq" id="WP_210234726.1">
    <property type="nucleotide sequence ID" value="NZ_LR536450.1"/>
</dbReference>
<evidence type="ECO:0000313" key="1">
    <source>
        <dbReference type="EMBL" id="VFU07029.1"/>
    </source>
</evidence>
<dbReference type="EMBL" id="LR536450">
    <property type="protein sequence ID" value="VFU07029.1"/>
    <property type="molecule type" value="Genomic_DNA"/>
</dbReference>
<organism evidence="1 2">
    <name type="scientific">Methylocella tundrae</name>
    <dbReference type="NCBI Taxonomy" id="227605"/>
    <lineage>
        <taxon>Bacteria</taxon>
        <taxon>Pseudomonadati</taxon>
        <taxon>Pseudomonadota</taxon>
        <taxon>Alphaproteobacteria</taxon>
        <taxon>Hyphomicrobiales</taxon>
        <taxon>Beijerinckiaceae</taxon>
        <taxon>Methylocella</taxon>
    </lineage>
</organism>
<dbReference type="AlphaFoldDB" id="A0A4V6YUG6"/>
<dbReference type="Proteomes" id="UP000294360">
    <property type="component" value="Chromosome"/>
</dbReference>
<evidence type="ECO:0000313" key="2">
    <source>
        <dbReference type="Proteomes" id="UP000294360"/>
    </source>
</evidence>
<dbReference type="KEGG" id="mtun:MTUNDRAET4_0136"/>
<protein>
    <submittedName>
        <fullName evidence="1">Uncharacterized protein</fullName>
    </submittedName>
</protein>